<keyword evidence="1" id="KW-0812">Transmembrane</keyword>
<dbReference type="OrthoDB" id="977790at2"/>
<evidence type="ECO:0000256" key="1">
    <source>
        <dbReference type="SAM" id="Phobius"/>
    </source>
</evidence>
<feature type="transmembrane region" description="Helical" evidence="1">
    <location>
        <begin position="132"/>
        <end position="148"/>
    </location>
</feature>
<feature type="transmembrane region" description="Helical" evidence="1">
    <location>
        <begin position="154"/>
        <end position="171"/>
    </location>
</feature>
<dbReference type="STRING" id="228410.NE2041"/>
<dbReference type="Proteomes" id="UP000001416">
    <property type="component" value="Chromosome"/>
</dbReference>
<dbReference type="GeneID" id="87105178"/>
<dbReference type="AlphaFoldDB" id="Q82T77"/>
<evidence type="ECO:0000313" key="2">
    <source>
        <dbReference type="EMBL" id="CAD85952.1"/>
    </source>
</evidence>
<feature type="transmembrane region" description="Helical" evidence="1">
    <location>
        <begin position="103"/>
        <end position="120"/>
    </location>
</feature>
<keyword evidence="1" id="KW-1133">Transmembrane helix</keyword>
<feature type="transmembrane region" description="Helical" evidence="1">
    <location>
        <begin position="73"/>
        <end position="91"/>
    </location>
</feature>
<feature type="transmembrane region" description="Helical" evidence="1">
    <location>
        <begin position="21"/>
        <end position="38"/>
    </location>
</feature>
<gene>
    <name evidence="2" type="ordered locus">NE2041</name>
</gene>
<proteinExistence type="predicted"/>
<keyword evidence="1" id="KW-0472">Membrane</keyword>
<accession>Q82T77</accession>
<organism evidence="2 3">
    <name type="scientific">Nitrosomonas europaea (strain ATCC 19718 / CIP 103999 / KCTC 2705 / NBRC 14298)</name>
    <dbReference type="NCBI Taxonomy" id="228410"/>
    <lineage>
        <taxon>Bacteria</taxon>
        <taxon>Pseudomonadati</taxon>
        <taxon>Pseudomonadota</taxon>
        <taxon>Betaproteobacteria</taxon>
        <taxon>Nitrosomonadales</taxon>
        <taxon>Nitrosomonadaceae</taxon>
        <taxon>Nitrosomonas</taxon>
    </lineage>
</organism>
<feature type="transmembrane region" description="Helical" evidence="1">
    <location>
        <begin position="219"/>
        <end position="241"/>
    </location>
</feature>
<dbReference type="HOGENOM" id="CLU_085345_0_0_4"/>
<dbReference type="EMBL" id="AL954747">
    <property type="protein sequence ID" value="CAD85952.1"/>
    <property type="molecule type" value="Genomic_DNA"/>
</dbReference>
<keyword evidence="3" id="KW-1185">Reference proteome</keyword>
<dbReference type="RefSeq" id="WP_011112557.1">
    <property type="nucleotide sequence ID" value="NC_004757.1"/>
</dbReference>
<protein>
    <submittedName>
        <fullName evidence="2">Uncharacterized protein</fullName>
    </submittedName>
</protein>
<name>Q82T77_NITEU</name>
<sequence>MLNIFHRFPEVTGNPAHRKRDYFIAAFTFFCVAVSLVIDAHGTLLLQNVLGVIAWIFLVALLRGENREIRMQVVIAVAFATAGEHFASIYMGGYTYRLENVPLYVPPGHGMVYLTAVTLARSGFFLQHARKIAAFVVISCGLWSAWGISGLPEHGDQVGALLYVVFLIYLFKGRSPMVYLAAFFITTWLELIGTAAGTWQWATLEPIFELTQGNPPSGVSAWYCLVDAVAISGAPVFLNAFNRMNGLLKWLKTNGISLKVILSRK</sequence>
<feature type="transmembrane region" description="Helical" evidence="1">
    <location>
        <begin position="178"/>
        <end position="199"/>
    </location>
</feature>
<reference evidence="2 3" key="1">
    <citation type="journal article" date="2003" name="J. Bacteriol.">
        <title>Complete genome sequence of the ammonia-oxidizing bacterium and obligate chemolithoautotroph Nitrosomonas europaea.</title>
        <authorList>
            <person name="Chain P."/>
            <person name="Lamerdin J."/>
            <person name="Larimer F."/>
            <person name="Regala W."/>
            <person name="Land M."/>
            <person name="Hauser L."/>
            <person name="Hooper A."/>
            <person name="Klotz M."/>
            <person name="Norton J."/>
            <person name="Sayavedra-Soto L."/>
            <person name="Arciero D."/>
            <person name="Hommes N."/>
            <person name="Whittaker M."/>
            <person name="Arp D."/>
        </authorList>
    </citation>
    <scope>NUCLEOTIDE SEQUENCE [LARGE SCALE GENOMIC DNA]</scope>
    <source>
        <strain evidence="3">ATCC 19718 / CIP 103999 / KCTC 2705 / NBRC 14298</strain>
    </source>
</reference>
<dbReference type="eggNOG" id="ENOG502ZCU4">
    <property type="taxonomic scope" value="Bacteria"/>
</dbReference>
<feature type="transmembrane region" description="Helical" evidence="1">
    <location>
        <begin position="44"/>
        <end position="61"/>
    </location>
</feature>
<dbReference type="KEGG" id="neu:NE2041"/>
<evidence type="ECO:0000313" key="3">
    <source>
        <dbReference type="Proteomes" id="UP000001416"/>
    </source>
</evidence>